<evidence type="ECO:0000313" key="2">
    <source>
        <dbReference type="Proteomes" id="UP000324222"/>
    </source>
</evidence>
<dbReference type="AlphaFoldDB" id="A0A5B7J562"/>
<sequence length="119" mass="13254">MNKRRIIQVPAVSAPERFPRAAAAPYWRLHFALSPAPPLLAPAAGVETGPSLQQAQKTCPQRDVFPKFCQRDITVTQTIEQRSATAIYHSLLFPRCWAGLTCCHAQADKTPKVACREER</sequence>
<dbReference type="Proteomes" id="UP000324222">
    <property type="component" value="Unassembled WGS sequence"/>
</dbReference>
<protein>
    <submittedName>
        <fullName evidence="1">Uncharacterized protein</fullName>
    </submittedName>
</protein>
<name>A0A5B7J562_PORTR</name>
<evidence type="ECO:0000313" key="1">
    <source>
        <dbReference type="EMBL" id="MPC88078.1"/>
    </source>
</evidence>
<keyword evidence="2" id="KW-1185">Reference proteome</keyword>
<proteinExistence type="predicted"/>
<reference evidence="1 2" key="1">
    <citation type="submission" date="2019-05" db="EMBL/GenBank/DDBJ databases">
        <title>Another draft genome of Portunus trituberculatus and its Hox gene families provides insights of decapod evolution.</title>
        <authorList>
            <person name="Jeong J.-H."/>
            <person name="Song I."/>
            <person name="Kim S."/>
            <person name="Choi T."/>
            <person name="Kim D."/>
            <person name="Ryu S."/>
            <person name="Kim W."/>
        </authorList>
    </citation>
    <scope>NUCLEOTIDE SEQUENCE [LARGE SCALE GENOMIC DNA]</scope>
    <source>
        <tissue evidence="1">Muscle</tissue>
    </source>
</reference>
<comment type="caution">
    <text evidence="1">The sequence shown here is derived from an EMBL/GenBank/DDBJ whole genome shotgun (WGS) entry which is preliminary data.</text>
</comment>
<accession>A0A5B7J562</accession>
<gene>
    <name evidence="1" type="ORF">E2C01_082968</name>
</gene>
<organism evidence="1 2">
    <name type="scientific">Portunus trituberculatus</name>
    <name type="common">Swimming crab</name>
    <name type="synonym">Neptunus trituberculatus</name>
    <dbReference type="NCBI Taxonomy" id="210409"/>
    <lineage>
        <taxon>Eukaryota</taxon>
        <taxon>Metazoa</taxon>
        <taxon>Ecdysozoa</taxon>
        <taxon>Arthropoda</taxon>
        <taxon>Crustacea</taxon>
        <taxon>Multicrustacea</taxon>
        <taxon>Malacostraca</taxon>
        <taxon>Eumalacostraca</taxon>
        <taxon>Eucarida</taxon>
        <taxon>Decapoda</taxon>
        <taxon>Pleocyemata</taxon>
        <taxon>Brachyura</taxon>
        <taxon>Eubrachyura</taxon>
        <taxon>Portunoidea</taxon>
        <taxon>Portunidae</taxon>
        <taxon>Portuninae</taxon>
        <taxon>Portunus</taxon>
    </lineage>
</organism>
<dbReference type="EMBL" id="VSRR010076545">
    <property type="protein sequence ID" value="MPC88078.1"/>
    <property type="molecule type" value="Genomic_DNA"/>
</dbReference>